<name>D5CUS5_SIDLE</name>
<dbReference type="Pfam" id="PF14076">
    <property type="entry name" value="DUF4258"/>
    <property type="match status" value="1"/>
</dbReference>
<dbReference type="STRING" id="580332.Slit_2234"/>
<evidence type="ECO:0000313" key="1">
    <source>
        <dbReference type="EMBL" id="ADE12462.1"/>
    </source>
</evidence>
<sequence length="83" mass="9758">MFSQRFQRPVVVSAHARIRMEEREISDTMLLEVIDSGETRYKDTTHLWAFKEFPARHDNLLCAILVLEDCVVVKTVMHHFTVL</sequence>
<dbReference type="AlphaFoldDB" id="D5CUS5"/>
<accession>D5CUS5</accession>
<organism evidence="1 2">
    <name type="scientific">Sideroxydans lithotrophicus (strain ES-1)</name>
    <dbReference type="NCBI Taxonomy" id="580332"/>
    <lineage>
        <taxon>Bacteria</taxon>
        <taxon>Pseudomonadati</taxon>
        <taxon>Pseudomonadota</taxon>
        <taxon>Betaproteobacteria</taxon>
        <taxon>Nitrosomonadales</taxon>
        <taxon>Gallionellaceae</taxon>
        <taxon>Sideroxydans</taxon>
    </lineage>
</organism>
<dbReference type="HOGENOM" id="CLU_191606_0_0_4"/>
<dbReference type="eggNOG" id="ENOG503343Z">
    <property type="taxonomic scope" value="Bacteria"/>
</dbReference>
<reference evidence="1 2" key="1">
    <citation type="submission" date="2010-03" db="EMBL/GenBank/DDBJ databases">
        <title>Complete sequence of Sideroxydans lithotrophicus ES-1.</title>
        <authorList>
            <consortium name="US DOE Joint Genome Institute"/>
            <person name="Lucas S."/>
            <person name="Copeland A."/>
            <person name="Lapidus A."/>
            <person name="Cheng J.-F."/>
            <person name="Bruce D."/>
            <person name="Goodwin L."/>
            <person name="Pitluck S."/>
            <person name="Munk A.C."/>
            <person name="Detter J.C."/>
            <person name="Han C."/>
            <person name="Tapia R."/>
            <person name="Larimer F."/>
            <person name="Land M."/>
            <person name="Hauser L."/>
            <person name="Kyrpides N."/>
            <person name="Ivanova N."/>
            <person name="Emerson D."/>
            <person name="Woyke T."/>
        </authorList>
    </citation>
    <scope>NUCLEOTIDE SEQUENCE [LARGE SCALE GENOMIC DNA]</scope>
    <source>
        <strain evidence="1 2">ES-1</strain>
    </source>
</reference>
<dbReference type="KEGG" id="slt:Slit_2234"/>
<dbReference type="Proteomes" id="UP000001625">
    <property type="component" value="Chromosome"/>
</dbReference>
<dbReference type="OrthoDB" id="8906826at2"/>
<evidence type="ECO:0000313" key="2">
    <source>
        <dbReference type="Proteomes" id="UP000001625"/>
    </source>
</evidence>
<gene>
    <name evidence="1" type="ordered locus">Slit_2234</name>
</gene>
<dbReference type="EMBL" id="CP001965">
    <property type="protein sequence ID" value="ADE12462.1"/>
    <property type="molecule type" value="Genomic_DNA"/>
</dbReference>
<dbReference type="InterPro" id="IPR025354">
    <property type="entry name" value="DUF4258"/>
</dbReference>
<dbReference type="RefSeq" id="WP_013030360.1">
    <property type="nucleotide sequence ID" value="NC_013959.1"/>
</dbReference>
<proteinExistence type="predicted"/>
<evidence type="ECO:0008006" key="3">
    <source>
        <dbReference type="Google" id="ProtNLM"/>
    </source>
</evidence>
<keyword evidence="2" id="KW-1185">Reference proteome</keyword>
<protein>
    <recommendedName>
        <fullName evidence="3">DUF4258 domain-containing protein</fullName>
    </recommendedName>
</protein>